<dbReference type="SUPFAM" id="SSF53244">
    <property type="entry name" value="MurD-like peptide ligases, peptide-binding domain"/>
    <property type="match status" value="1"/>
</dbReference>
<evidence type="ECO:0000313" key="4">
    <source>
        <dbReference type="Proteomes" id="UP000199437"/>
    </source>
</evidence>
<dbReference type="Proteomes" id="UP000199437">
    <property type="component" value="Unassembled WGS sequence"/>
</dbReference>
<dbReference type="EMBL" id="FOIR01000003">
    <property type="protein sequence ID" value="SEW35534.1"/>
    <property type="molecule type" value="Genomic_DNA"/>
</dbReference>
<dbReference type="GO" id="GO:0016881">
    <property type="term" value="F:acid-amino acid ligase activity"/>
    <property type="evidence" value="ECO:0007669"/>
    <property type="project" value="InterPro"/>
</dbReference>
<dbReference type="SUPFAM" id="SSF53623">
    <property type="entry name" value="MurD-like peptide ligases, catalytic domain"/>
    <property type="match status" value="1"/>
</dbReference>
<keyword evidence="3" id="KW-0436">Ligase</keyword>
<dbReference type="RefSeq" id="WP_090259500.1">
    <property type="nucleotide sequence ID" value="NZ_FOIR01000003.1"/>
</dbReference>
<organism evidence="3 4">
    <name type="scientific">Roseivirga pacifica</name>
    <dbReference type="NCBI Taxonomy" id="1267423"/>
    <lineage>
        <taxon>Bacteria</taxon>
        <taxon>Pseudomonadati</taxon>
        <taxon>Bacteroidota</taxon>
        <taxon>Cytophagia</taxon>
        <taxon>Cytophagales</taxon>
        <taxon>Roseivirgaceae</taxon>
        <taxon>Roseivirga</taxon>
    </lineage>
</organism>
<sequence>MLEGKNVHFIAIGGSAMHNLAICLHRLGNQVSGSDDMFFDPSKGNLKREGLLPEADGWHPNRVDNSLDYVILGMHAKADNPELLKAQELGLPVYSFPEFIYEASKNKKRVVVAGSHGKTSITSMIMHILKEANKDFDYLVGAQLEGFDQMVKLSNAPVIIIEGDEYTTSPLDLTPKFLHYHHDIACISGIAWDHFNVFPTFENYKEQFRKFVELTPTNGKLYYYNGDQELTKIIEDQEGEEERFSPYSEHPNTVRMGKTILKSHGAEYVIEVFGKHNMENLQVAKNILVDLGITESEFYQHIKTFGGAAKRLEKIGENENTIVFKDFAHAPSKLKATSTAVHEQFPDRQTFAVLELHTFSSLNPEFIDQYAHAFDAPENAVVFINPEIMKKKGFELFTQEEIRNAFQREDLLLLCDAEALEKTLLAQNWKNKNLLFMSSGNYGGLNLEKITATILES</sequence>
<dbReference type="Gene3D" id="3.40.1190.10">
    <property type="entry name" value="Mur-like, catalytic domain"/>
    <property type="match status" value="1"/>
</dbReference>
<name>A0A1I0R5B0_9BACT</name>
<evidence type="ECO:0000259" key="2">
    <source>
        <dbReference type="Pfam" id="PF08245"/>
    </source>
</evidence>
<proteinExistence type="predicted"/>
<dbReference type="SUPFAM" id="SSF51984">
    <property type="entry name" value="MurCD N-terminal domain"/>
    <property type="match status" value="1"/>
</dbReference>
<dbReference type="InterPro" id="IPR036615">
    <property type="entry name" value="Mur_ligase_C_dom_sf"/>
</dbReference>
<feature type="domain" description="Mur ligase N-terminal catalytic" evidence="1">
    <location>
        <begin position="7"/>
        <end position="107"/>
    </location>
</feature>
<dbReference type="Pfam" id="PF08245">
    <property type="entry name" value="Mur_ligase_M"/>
    <property type="match status" value="1"/>
</dbReference>
<dbReference type="AlphaFoldDB" id="A0A1I0R5B0"/>
<keyword evidence="4" id="KW-1185">Reference proteome</keyword>
<evidence type="ECO:0000259" key="1">
    <source>
        <dbReference type="Pfam" id="PF01225"/>
    </source>
</evidence>
<dbReference type="InterPro" id="IPR036565">
    <property type="entry name" value="Mur-like_cat_sf"/>
</dbReference>
<dbReference type="Pfam" id="PF01225">
    <property type="entry name" value="Mur_ligase"/>
    <property type="match status" value="1"/>
</dbReference>
<dbReference type="GO" id="GO:0005524">
    <property type="term" value="F:ATP binding"/>
    <property type="evidence" value="ECO:0007669"/>
    <property type="project" value="InterPro"/>
</dbReference>
<dbReference type="PANTHER" id="PTHR43445">
    <property type="entry name" value="UDP-N-ACETYLMURAMATE--L-ALANINE LIGASE-RELATED"/>
    <property type="match status" value="1"/>
</dbReference>
<dbReference type="STRING" id="1267423.SAMN05216290_3065"/>
<evidence type="ECO:0000313" key="3">
    <source>
        <dbReference type="EMBL" id="SEW35534.1"/>
    </source>
</evidence>
<dbReference type="OrthoDB" id="9804126at2"/>
<accession>A0A1I0R5B0</accession>
<dbReference type="InterPro" id="IPR050061">
    <property type="entry name" value="MurCDEF_pg_biosynth"/>
</dbReference>
<dbReference type="Gene3D" id="3.40.50.720">
    <property type="entry name" value="NAD(P)-binding Rossmann-like Domain"/>
    <property type="match status" value="1"/>
</dbReference>
<dbReference type="PANTHER" id="PTHR43445:SF5">
    <property type="entry name" value="UDP-N-ACETYLMURAMATE--L-ALANYL-GAMMA-D-GLUTAMYL-MESO-2,6-DIAMINOHEPTANDIOATE LIGASE"/>
    <property type="match status" value="1"/>
</dbReference>
<dbReference type="Gene3D" id="3.90.190.20">
    <property type="entry name" value="Mur ligase, C-terminal domain"/>
    <property type="match status" value="1"/>
</dbReference>
<dbReference type="GeneID" id="99987745"/>
<protein>
    <submittedName>
        <fullName evidence="3">UDP-N-acetylmuramate: L-alanyl-gamma-D-glutamyl-meso-diaminopimelate ligase</fullName>
    </submittedName>
</protein>
<dbReference type="InterPro" id="IPR000713">
    <property type="entry name" value="Mur_ligase_N"/>
</dbReference>
<feature type="domain" description="Mur ligase central" evidence="2">
    <location>
        <begin position="112"/>
        <end position="284"/>
    </location>
</feature>
<dbReference type="InterPro" id="IPR013221">
    <property type="entry name" value="Mur_ligase_cen"/>
</dbReference>
<gene>
    <name evidence="3" type="ORF">SAMN05216290_3065</name>
</gene>
<reference evidence="4" key="1">
    <citation type="submission" date="2016-10" db="EMBL/GenBank/DDBJ databases">
        <authorList>
            <person name="Varghese N."/>
            <person name="Submissions S."/>
        </authorList>
    </citation>
    <scope>NUCLEOTIDE SEQUENCE [LARGE SCALE GENOMIC DNA]</scope>
    <source>
        <strain evidence="4">CGMCC 1.12402</strain>
    </source>
</reference>